<reference evidence="2" key="1">
    <citation type="submission" date="2021-02" db="EMBL/GenBank/DDBJ databases">
        <authorList>
            <person name="Nowell W R."/>
        </authorList>
    </citation>
    <scope>NUCLEOTIDE SEQUENCE</scope>
</reference>
<dbReference type="OrthoDB" id="10031860at2759"/>
<accession>A0A813TD16</accession>
<gene>
    <name evidence="2" type="ORF">EDS130_LOCUS5330</name>
</gene>
<evidence type="ECO:0000313" key="3">
    <source>
        <dbReference type="Proteomes" id="UP000663852"/>
    </source>
</evidence>
<evidence type="ECO:0000313" key="2">
    <source>
        <dbReference type="EMBL" id="CAF0810542.1"/>
    </source>
</evidence>
<feature type="signal peptide" evidence="1">
    <location>
        <begin position="1"/>
        <end position="24"/>
    </location>
</feature>
<sequence length="85" mass="10474">MHECFRFLLCFLLTLFILLHFVQCRNVYTPTSDRDKTSLSDLYSMNLCMFRTNRLCDYLREMIPEKADDEQQLWKRRTSNFYSNW</sequence>
<proteinExistence type="predicted"/>
<organism evidence="2 3">
    <name type="scientific">Adineta ricciae</name>
    <name type="common">Rotifer</name>
    <dbReference type="NCBI Taxonomy" id="249248"/>
    <lineage>
        <taxon>Eukaryota</taxon>
        <taxon>Metazoa</taxon>
        <taxon>Spiralia</taxon>
        <taxon>Gnathifera</taxon>
        <taxon>Rotifera</taxon>
        <taxon>Eurotatoria</taxon>
        <taxon>Bdelloidea</taxon>
        <taxon>Adinetida</taxon>
        <taxon>Adinetidae</taxon>
        <taxon>Adineta</taxon>
    </lineage>
</organism>
<evidence type="ECO:0000256" key="1">
    <source>
        <dbReference type="SAM" id="SignalP"/>
    </source>
</evidence>
<name>A0A813TD16_ADIRI</name>
<evidence type="ECO:0008006" key="4">
    <source>
        <dbReference type="Google" id="ProtNLM"/>
    </source>
</evidence>
<keyword evidence="1" id="KW-0732">Signal</keyword>
<dbReference type="Proteomes" id="UP000663852">
    <property type="component" value="Unassembled WGS sequence"/>
</dbReference>
<dbReference type="EMBL" id="CAJNOJ010000014">
    <property type="protein sequence ID" value="CAF0810542.1"/>
    <property type="molecule type" value="Genomic_DNA"/>
</dbReference>
<comment type="caution">
    <text evidence="2">The sequence shown here is derived from an EMBL/GenBank/DDBJ whole genome shotgun (WGS) entry which is preliminary data.</text>
</comment>
<dbReference type="AlphaFoldDB" id="A0A813TD16"/>
<feature type="chain" id="PRO_5033032826" description="Secreted protein" evidence="1">
    <location>
        <begin position="25"/>
        <end position="85"/>
    </location>
</feature>
<protein>
    <recommendedName>
        <fullName evidence="4">Secreted protein</fullName>
    </recommendedName>
</protein>